<reference evidence="4" key="1">
    <citation type="journal article" date="2020" name="Biotechnol. Biofuels">
        <title>New insights from the biogas microbiome by comprehensive genome-resolved metagenomics of nearly 1600 species originating from multiple anaerobic digesters.</title>
        <authorList>
            <person name="Campanaro S."/>
            <person name="Treu L."/>
            <person name="Rodriguez-R L.M."/>
            <person name="Kovalovszki A."/>
            <person name="Ziels R.M."/>
            <person name="Maus I."/>
            <person name="Zhu X."/>
            <person name="Kougias P.G."/>
            <person name="Basile A."/>
            <person name="Luo G."/>
            <person name="Schluter A."/>
            <person name="Konstantinidis K.T."/>
            <person name="Angelidaki I."/>
        </authorList>
    </citation>
    <scope>NUCLEOTIDE SEQUENCE</scope>
    <source>
        <strain evidence="4">AS06rmzACSIP_7</strain>
    </source>
</reference>
<reference evidence="4" key="2">
    <citation type="submission" date="2020-01" db="EMBL/GenBank/DDBJ databases">
        <authorList>
            <person name="Campanaro S."/>
        </authorList>
    </citation>
    <scope>NUCLEOTIDE SEQUENCE</scope>
    <source>
        <strain evidence="4">AS06rmzACSIP_7</strain>
    </source>
</reference>
<evidence type="ECO:0000313" key="5">
    <source>
        <dbReference type="Proteomes" id="UP000777265"/>
    </source>
</evidence>
<dbReference type="InterPro" id="IPR014162">
    <property type="entry name" value="CpoB_C"/>
</dbReference>
<evidence type="ECO:0000256" key="3">
    <source>
        <dbReference type="PROSITE-ProRule" id="PRU00339"/>
    </source>
</evidence>
<dbReference type="PANTHER" id="PTHR44943">
    <property type="entry name" value="CELLULOSE SYNTHASE OPERON PROTEIN C"/>
    <property type="match status" value="1"/>
</dbReference>
<proteinExistence type="predicted"/>
<evidence type="ECO:0000313" key="4">
    <source>
        <dbReference type="EMBL" id="NLW34604.1"/>
    </source>
</evidence>
<protein>
    <submittedName>
        <fullName evidence="4">Tol-pal system protein YbgF</fullName>
    </submittedName>
</protein>
<dbReference type="Pfam" id="PF13174">
    <property type="entry name" value="TPR_6"/>
    <property type="match status" value="2"/>
</dbReference>
<dbReference type="NCBIfam" id="TIGR02795">
    <property type="entry name" value="tol_pal_ybgF"/>
    <property type="match status" value="1"/>
</dbReference>
<dbReference type="InterPro" id="IPR019734">
    <property type="entry name" value="TPR_rpt"/>
</dbReference>
<dbReference type="SMART" id="SM00028">
    <property type="entry name" value="TPR"/>
    <property type="match status" value="3"/>
</dbReference>
<evidence type="ECO:0000256" key="2">
    <source>
        <dbReference type="ARBA" id="ARBA00022803"/>
    </source>
</evidence>
<evidence type="ECO:0000256" key="1">
    <source>
        <dbReference type="ARBA" id="ARBA00022737"/>
    </source>
</evidence>
<accession>A0A971M2R5</accession>
<gene>
    <name evidence="4" type="primary">ybgF</name>
    <name evidence="4" type="ORF">GXY80_03850</name>
</gene>
<dbReference type="EMBL" id="JAAYEE010000069">
    <property type="protein sequence ID" value="NLW34604.1"/>
    <property type="molecule type" value="Genomic_DNA"/>
</dbReference>
<dbReference type="AlphaFoldDB" id="A0A971M2R5"/>
<dbReference type="InterPro" id="IPR011990">
    <property type="entry name" value="TPR-like_helical_dom_sf"/>
</dbReference>
<dbReference type="SUPFAM" id="SSF48452">
    <property type="entry name" value="TPR-like"/>
    <property type="match status" value="1"/>
</dbReference>
<organism evidence="4 5">
    <name type="scientific">Syntrophorhabdus aromaticivorans</name>
    <dbReference type="NCBI Taxonomy" id="328301"/>
    <lineage>
        <taxon>Bacteria</taxon>
        <taxon>Pseudomonadati</taxon>
        <taxon>Thermodesulfobacteriota</taxon>
        <taxon>Syntrophorhabdia</taxon>
        <taxon>Syntrophorhabdales</taxon>
        <taxon>Syntrophorhabdaceae</taxon>
        <taxon>Syntrophorhabdus</taxon>
    </lineage>
</organism>
<keyword evidence="1" id="KW-0677">Repeat</keyword>
<dbReference type="Proteomes" id="UP000777265">
    <property type="component" value="Unassembled WGS sequence"/>
</dbReference>
<dbReference type="InterPro" id="IPR051685">
    <property type="entry name" value="Ycf3/AcsC/BcsC/TPR_MFPF"/>
</dbReference>
<dbReference type="PANTHER" id="PTHR44943:SF8">
    <property type="entry name" value="TPR REPEAT-CONTAINING PROTEIN MJ0263"/>
    <property type="match status" value="1"/>
</dbReference>
<feature type="repeat" description="TPR" evidence="3">
    <location>
        <begin position="149"/>
        <end position="182"/>
    </location>
</feature>
<comment type="caution">
    <text evidence="4">The sequence shown here is derived from an EMBL/GenBank/DDBJ whole genome shotgun (WGS) entry which is preliminary data.</text>
</comment>
<sequence length="231" mass="25952">MLVAVMFLLGLLGCATTEDTMKLARNISATDTELIQYRKDTDQRLGALSKEDEAMRKQLVNLSSALDDQNDKIKMILGKLDELEHRQRESGKTGAVQGPPQSTPPVAVSKEYEAAYKDAFDAFQKKSYDESIQKFSAFIEANPGTPLVPNALYWIGQSYMNIKNYEKAILSFQELVDKYPKNPRVPRGLLAQAEAFNAINDKKSSITILKKVIELFPKSEEAAMAERRLRN</sequence>
<dbReference type="PROSITE" id="PS50005">
    <property type="entry name" value="TPR"/>
    <property type="match status" value="1"/>
</dbReference>
<keyword evidence="2 3" id="KW-0802">TPR repeat</keyword>
<dbReference type="Gene3D" id="1.25.40.10">
    <property type="entry name" value="Tetratricopeptide repeat domain"/>
    <property type="match status" value="1"/>
</dbReference>
<name>A0A971M2R5_9BACT</name>